<protein>
    <submittedName>
        <fullName evidence="2">Uncharacterized protein</fullName>
    </submittedName>
</protein>
<sequence>MDYIILIGLIVFLCVYYWIDRKNLEDFFYKEPYEKFNALRLYFILIVGIIGMIAQILKQKT</sequence>
<feature type="transmembrane region" description="Helical" evidence="1">
    <location>
        <begin position="39"/>
        <end position="57"/>
    </location>
</feature>
<dbReference type="EMBL" id="CP059075">
    <property type="protein sequence ID" value="QRE04057.1"/>
    <property type="molecule type" value="Genomic_DNA"/>
</dbReference>
<evidence type="ECO:0000313" key="3">
    <source>
        <dbReference type="Proteomes" id="UP000596329"/>
    </source>
</evidence>
<keyword evidence="1" id="KW-0472">Membrane</keyword>
<keyword evidence="1" id="KW-1133">Transmembrane helix</keyword>
<feature type="transmembrane region" description="Helical" evidence="1">
    <location>
        <begin position="5"/>
        <end position="19"/>
    </location>
</feature>
<proteinExistence type="predicted"/>
<dbReference type="Proteomes" id="UP000596329">
    <property type="component" value="Chromosome"/>
</dbReference>
<reference evidence="2 3" key="1">
    <citation type="submission" date="2020-07" db="EMBL/GenBank/DDBJ databases">
        <title>Genomic characterization of Flavobacterium psychrophilum strains.</title>
        <authorList>
            <person name="Castillo D."/>
            <person name="Jorgensen J."/>
            <person name="Middelboe M."/>
        </authorList>
    </citation>
    <scope>NUCLEOTIDE SEQUENCE [LARGE SCALE GENOMIC DNA]</scope>
    <source>
        <strain evidence="2 3">FPS-R7</strain>
    </source>
</reference>
<organism evidence="2 3">
    <name type="scientific">Flavobacterium psychrophilum</name>
    <dbReference type="NCBI Taxonomy" id="96345"/>
    <lineage>
        <taxon>Bacteria</taxon>
        <taxon>Pseudomonadati</taxon>
        <taxon>Bacteroidota</taxon>
        <taxon>Flavobacteriia</taxon>
        <taxon>Flavobacteriales</taxon>
        <taxon>Flavobacteriaceae</taxon>
        <taxon>Flavobacterium</taxon>
    </lineage>
</organism>
<evidence type="ECO:0000256" key="1">
    <source>
        <dbReference type="SAM" id="Phobius"/>
    </source>
</evidence>
<dbReference type="AlphaFoldDB" id="A0A7U2NFD1"/>
<accession>A0A7U2NFD1</accession>
<evidence type="ECO:0000313" key="2">
    <source>
        <dbReference type="EMBL" id="QRE04057.1"/>
    </source>
</evidence>
<keyword evidence="1" id="KW-0812">Transmembrane</keyword>
<gene>
    <name evidence="2" type="ORF">H0H26_00125</name>
</gene>
<name>A0A7U2NFD1_FLAPS</name>
<dbReference type="RefSeq" id="WP_063742820.1">
    <property type="nucleotide sequence ID" value="NZ_JAYKSN010000049.1"/>
</dbReference>